<keyword evidence="1" id="KW-1133">Transmembrane helix</keyword>
<reference evidence="2" key="2">
    <citation type="submission" date="2023-05" db="EMBL/GenBank/DDBJ databases">
        <authorList>
            <consortium name="Lawrence Berkeley National Laboratory"/>
            <person name="Steindorff A."/>
            <person name="Hensen N."/>
            <person name="Bonometti L."/>
            <person name="Westerberg I."/>
            <person name="Brannstrom I.O."/>
            <person name="Guillou S."/>
            <person name="Cros-Aarteil S."/>
            <person name="Calhoun S."/>
            <person name="Haridas S."/>
            <person name="Kuo A."/>
            <person name="Mondo S."/>
            <person name="Pangilinan J."/>
            <person name="Riley R."/>
            <person name="Labutti K."/>
            <person name="Andreopoulos B."/>
            <person name="Lipzen A."/>
            <person name="Chen C."/>
            <person name="Yanf M."/>
            <person name="Daum C."/>
            <person name="Ng V."/>
            <person name="Clum A."/>
            <person name="Ohm R."/>
            <person name="Martin F."/>
            <person name="Silar P."/>
            <person name="Natvig D."/>
            <person name="Lalanne C."/>
            <person name="Gautier V."/>
            <person name="Ament-Velasquez S.L."/>
            <person name="Kruys A."/>
            <person name="Hutchinson M.I."/>
            <person name="Powell A.J."/>
            <person name="Barry K."/>
            <person name="Miller A.N."/>
            <person name="Grigoriev I.V."/>
            <person name="Debuchy R."/>
            <person name="Gladieux P."/>
            <person name="Thoren M.H."/>
            <person name="Johannesson H."/>
        </authorList>
    </citation>
    <scope>NUCLEOTIDE SEQUENCE</scope>
    <source>
        <strain evidence="2">PSN293</strain>
    </source>
</reference>
<evidence type="ECO:0000313" key="3">
    <source>
        <dbReference type="Proteomes" id="UP001301769"/>
    </source>
</evidence>
<reference evidence="2" key="1">
    <citation type="journal article" date="2023" name="Mol. Phylogenet. Evol.">
        <title>Genome-scale phylogeny and comparative genomics of the fungal order Sordariales.</title>
        <authorList>
            <person name="Hensen N."/>
            <person name="Bonometti L."/>
            <person name="Westerberg I."/>
            <person name="Brannstrom I.O."/>
            <person name="Guillou S."/>
            <person name="Cros-Aarteil S."/>
            <person name="Calhoun S."/>
            <person name="Haridas S."/>
            <person name="Kuo A."/>
            <person name="Mondo S."/>
            <person name="Pangilinan J."/>
            <person name="Riley R."/>
            <person name="LaButti K."/>
            <person name="Andreopoulos B."/>
            <person name="Lipzen A."/>
            <person name="Chen C."/>
            <person name="Yan M."/>
            <person name="Daum C."/>
            <person name="Ng V."/>
            <person name="Clum A."/>
            <person name="Steindorff A."/>
            <person name="Ohm R.A."/>
            <person name="Martin F."/>
            <person name="Silar P."/>
            <person name="Natvig D.O."/>
            <person name="Lalanne C."/>
            <person name="Gautier V."/>
            <person name="Ament-Velasquez S.L."/>
            <person name="Kruys A."/>
            <person name="Hutchinson M.I."/>
            <person name="Powell A.J."/>
            <person name="Barry K."/>
            <person name="Miller A.N."/>
            <person name="Grigoriev I.V."/>
            <person name="Debuchy R."/>
            <person name="Gladieux P."/>
            <person name="Hiltunen Thoren M."/>
            <person name="Johannesson H."/>
        </authorList>
    </citation>
    <scope>NUCLEOTIDE SEQUENCE</scope>
    <source>
        <strain evidence="2">PSN293</strain>
    </source>
</reference>
<feature type="non-terminal residue" evidence="2">
    <location>
        <position position="73"/>
    </location>
</feature>
<protein>
    <submittedName>
        <fullName evidence="2">Uncharacterized protein</fullName>
    </submittedName>
</protein>
<sequence>MTQPMSGFWIPTGCPTWIGGHIWAHCVKPITHRRGQETQRGAILFCVFLQIPSLTKLVFLFLDSIWTLLPRMA</sequence>
<dbReference type="Proteomes" id="UP001301769">
    <property type="component" value="Unassembled WGS sequence"/>
</dbReference>
<keyword evidence="3" id="KW-1185">Reference proteome</keyword>
<keyword evidence="1" id="KW-0472">Membrane</keyword>
<feature type="transmembrane region" description="Helical" evidence="1">
    <location>
        <begin position="42"/>
        <end position="62"/>
    </location>
</feature>
<gene>
    <name evidence="2" type="ORF">QBC37DRAFT_409056</name>
</gene>
<dbReference type="AlphaFoldDB" id="A0AAN6YIN2"/>
<comment type="caution">
    <text evidence="2">The sequence shown here is derived from an EMBL/GenBank/DDBJ whole genome shotgun (WGS) entry which is preliminary data.</text>
</comment>
<organism evidence="2 3">
    <name type="scientific">Rhypophila decipiens</name>
    <dbReference type="NCBI Taxonomy" id="261697"/>
    <lineage>
        <taxon>Eukaryota</taxon>
        <taxon>Fungi</taxon>
        <taxon>Dikarya</taxon>
        <taxon>Ascomycota</taxon>
        <taxon>Pezizomycotina</taxon>
        <taxon>Sordariomycetes</taxon>
        <taxon>Sordariomycetidae</taxon>
        <taxon>Sordariales</taxon>
        <taxon>Naviculisporaceae</taxon>
        <taxon>Rhypophila</taxon>
    </lineage>
</organism>
<accession>A0AAN6YIN2</accession>
<evidence type="ECO:0000313" key="2">
    <source>
        <dbReference type="EMBL" id="KAK4220009.1"/>
    </source>
</evidence>
<dbReference type="EMBL" id="MU858046">
    <property type="protein sequence ID" value="KAK4220009.1"/>
    <property type="molecule type" value="Genomic_DNA"/>
</dbReference>
<name>A0AAN6YIN2_9PEZI</name>
<keyword evidence="1" id="KW-0812">Transmembrane</keyword>
<proteinExistence type="predicted"/>
<evidence type="ECO:0000256" key="1">
    <source>
        <dbReference type="SAM" id="Phobius"/>
    </source>
</evidence>